<dbReference type="Pfam" id="PF13676">
    <property type="entry name" value="TIR_2"/>
    <property type="match status" value="1"/>
</dbReference>
<dbReference type="Proteomes" id="UP000184440">
    <property type="component" value="Unassembled WGS sequence"/>
</dbReference>
<accession>A0A1M7K2H6</accession>
<dbReference type="PROSITE" id="PS50104">
    <property type="entry name" value="TIR"/>
    <property type="match status" value="1"/>
</dbReference>
<gene>
    <name evidence="3" type="ORF">SAMN05443668_101981</name>
</gene>
<evidence type="ECO:0000259" key="2">
    <source>
        <dbReference type="PROSITE" id="PS50104"/>
    </source>
</evidence>
<proteinExistence type="predicted"/>
<dbReference type="GO" id="GO:0007165">
    <property type="term" value="P:signal transduction"/>
    <property type="evidence" value="ECO:0007669"/>
    <property type="project" value="InterPro"/>
</dbReference>
<dbReference type="SUPFAM" id="SSF52200">
    <property type="entry name" value="Toll/Interleukin receptor TIR domain"/>
    <property type="match status" value="1"/>
</dbReference>
<evidence type="ECO:0000256" key="1">
    <source>
        <dbReference type="SAM" id="MobiDB-lite"/>
    </source>
</evidence>
<dbReference type="InterPro" id="IPR035897">
    <property type="entry name" value="Toll_tir_struct_dom_sf"/>
</dbReference>
<protein>
    <submittedName>
        <fullName evidence="3">TIR domain-containing protein</fullName>
    </submittedName>
</protein>
<reference evidence="3 4" key="1">
    <citation type="submission" date="2016-11" db="EMBL/GenBank/DDBJ databases">
        <authorList>
            <person name="Jaros S."/>
            <person name="Januszkiewicz K."/>
            <person name="Wedrychowicz H."/>
        </authorList>
    </citation>
    <scope>NUCLEOTIDE SEQUENCE [LARGE SCALE GENOMIC DNA]</scope>
    <source>
        <strain evidence="3 4">DSM 46144</strain>
    </source>
</reference>
<evidence type="ECO:0000313" key="4">
    <source>
        <dbReference type="Proteomes" id="UP000184440"/>
    </source>
</evidence>
<organism evidence="3 4">
    <name type="scientific">Cryptosporangium aurantiacum</name>
    <dbReference type="NCBI Taxonomy" id="134849"/>
    <lineage>
        <taxon>Bacteria</taxon>
        <taxon>Bacillati</taxon>
        <taxon>Actinomycetota</taxon>
        <taxon>Actinomycetes</taxon>
        <taxon>Cryptosporangiales</taxon>
        <taxon>Cryptosporangiaceae</taxon>
        <taxon>Cryptosporangium</taxon>
    </lineage>
</organism>
<dbReference type="RefSeq" id="WP_073251774.1">
    <property type="nucleotide sequence ID" value="NZ_FRCS01000001.1"/>
</dbReference>
<dbReference type="STRING" id="134849.SAMN05443668_101981"/>
<feature type="domain" description="TIR" evidence="2">
    <location>
        <begin position="1"/>
        <end position="152"/>
    </location>
</feature>
<feature type="region of interest" description="Disordered" evidence="1">
    <location>
        <begin position="155"/>
        <end position="203"/>
    </location>
</feature>
<dbReference type="Gene3D" id="3.40.50.10140">
    <property type="entry name" value="Toll/interleukin-1 receptor homology (TIR) domain"/>
    <property type="match status" value="1"/>
</dbReference>
<keyword evidence="4" id="KW-1185">Reference proteome</keyword>
<sequence length="203" mass="23199">MSGIFVNYRTEDASYASCLLDCVFTREFGVSEVFWDSRALEIGKDFRPELNLRLHTCDVFLVLIGPRWLDRDDERGIRLIDRPEDFVRMEIQQSLLRGVPVIPVLLDGGSLPHPDALPADIAALTDRQYTHLRVRSYRQDLDELVAKIRQILRGGPYDTAPGPRQARRDESHATTRYHRTAVANGDRASAAYYENAPDRADRE</sequence>
<dbReference type="EMBL" id="FRCS01000001">
    <property type="protein sequence ID" value="SHM59425.1"/>
    <property type="molecule type" value="Genomic_DNA"/>
</dbReference>
<dbReference type="InterPro" id="IPR000157">
    <property type="entry name" value="TIR_dom"/>
</dbReference>
<dbReference type="AlphaFoldDB" id="A0A1M7K2H6"/>
<evidence type="ECO:0000313" key="3">
    <source>
        <dbReference type="EMBL" id="SHM59425.1"/>
    </source>
</evidence>
<name>A0A1M7K2H6_9ACTN</name>